<accession>A0A8J5GJM0</accession>
<evidence type="ECO:0000313" key="1">
    <source>
        <dbReference type="EMBL" id="KAG6507601.1"/>
    </source>
</evidence>
<organism evidence="1 2">
    <name type="scientific">Zingiber officinale</name>
    <name type="common">Ginger</name>
    <name type="synonym">Amomum zingiber</name>
    <dbReference type="NCBI Taxonomy" id="94328"/>
    <lineage>
        <taxon>Eukaryota</taxon>
        <taxon>Viridiplantae</taxon>
        <taxon>Streptophyta</taxon>
        <taxon>Embryophyta</taxon>
        <taxon>Tracheophyta</taxon>
        <taxon>Spermatophyta</taxon>
        <taxon>Magnoliopsida</taxon>
        <taxon>Liliopsida</taxon>
        <taxon>Zingiberales</taxon>
        <taxon>Zingiberaceae</taxon>
        <taxon>Zingiber</taxon>
    </lineage>
</organism>
<reference evidence="1 2" key="1">
    <citation type="submission" date="2020-08" db="EMBL/GenBank/DDBJ databases">
        <title>Plant Genome Project.</title>
        <authorList>
            <person name="Zhang R.-G."/>
        </authorList>
    </citation>
    <scope>NUCLEOTIDE SEQUENCE [LARGE SCALE GENOMIC DNA]</scope>
    <source>
        <tissue evidence="1">Rhizome</tissue>
    </source>
</reference>
<dbReference type="AlphaFoldDB" id="A0A8J5GJM0"/>
<dbReference type="Proteomes" id="UP000734854">
    <property type="component" value="Unassembled WGS sequence"/>
</dbReference>
<keyword evidence="2" id="KW-1185">Reference proteome</keyword>
<gene>
    <name evidence="1" type="ORF">ZIOFF_032951</name>
</gene>
<sequence>MISIVPDSGEIAAEFRRGRGRNPARLYPLAAENSSQLDDGQATLNSAVGRRQQLESMPRSPTGFPVA</sequence>
<comment type="caution">
    <text evidence="1">The sequence shown here is derived from an EMBL/GenBank/DDBJ whole genome shotgun (WGS) entry which is preliminary data.</text>
</comment>
<evidence type="ECO:0000313" key="2">
    <source>
        <dbReference type="Proteomes" id="UP000734854"/>
    </source>
</evidence>
<proteinExistence type="predicted"/>
<protein>
    <submittedName>
        <fullName evidence="1">Uncharacterized protein</fullName>
    </submittedName>
</protein>
<name>A0A8J5GJM0_ZINOF</name>
<dbReference type="EMBL" id="JACMSC010000009">
    <property type="protein sequence ID" value="KAG6507601.1"/>
    <property type="molecule type" value="Genomic_DNA"/>
</dbReference>